<evidence type="ECO:0000313" key="3">
    <source>
        <dbReference type="Proteomes" id="UP000526892"/>
    </source>
</evidence>
<reference evidence="2 3" key="1">
    <citation type="journal article" date="2003" name="Extremophiles">
        <title>Halomonas glaciei sp. nov. isolated from fast ice of Adelie Land, Antarctica.</title>
        <authorList>
            <person name="Reddy G.S."/>
            <person name="Raghavan P.U."/>
            <person name="Sarita N.B."/>
            <person name="Prakash J.S."/>
            <person name="Nagesh N."/>
            <person name="Delille D."/>
            <person name="Shivaji S."/>
        </authorList>
    </citation>
    <scope>NUCLEOTIDE SEQUENCE [LARGE SCALE GENOMIC DNA]</scope>
    <source>
        <strain evidence="2 3">DD39</strain>
    </source>
</reference>
<organism evidence="2 3">
    <name type="scientific">Vreelandella glaciei</name>
    <dbReference type="NCBI Taxonomy" id="186761"/>
    <lineage>
        <taxon>Bacteria</taxon>
        <taxon>Pseudomonadati</taxon>
        <taxon>Pseudomonadota</taxon>
        <taxon>Gammaproteobacteria</taxon>
        <taxon>Oceanospirillales</taxon>
        <taxon>Halomonadaceae</taxon>
        <taxon>Vreelandella</taxon>
    </lineage>
</organism>
<sequence>MTYLSSASVVHHDSMIDAPGGRLFVRAWQPASAQSLEQSPIVLLHDSLGCVELWRSFPAALCAATHRTVVAYDRLGFGRSDARHDTLPLSFIDDEPAQGFSALRDALGIKRFIALGHSVGGCMAVHCAGIYADECDGLITISAQAFNEARTRNGIVGAKEVFQAPEQLAKLERYHGDKAHWVLKAWTETWLNPAFENWTLTPALAQVTCPSLVIHGEKDEYGSHRQPERIVRYINGSAHGEMLANIHHVPHRECEADVVSLVSRFVECRSR</sequence>
<dbReference type="PANTHER" id="PTHR43689">
    <property type="entry name" value="HYDROLASE"/>
    <property type="match status" value="1"/>
</dbReference>
<name>A0A7Z0LS79_9GAMM</name>
<dbReference type="GO" id="GO:0016787">
    <property type="term" value="F:hydrolase activity"/>
    <property type="evidence" value="ECO:0007669"/>
    <property type="project" value="UniProtKB-KW"/>
</dbReference>
<keyword evidence="2" id="KW-0378">Hydrolase</keyword>
<keyword evidence="3" id="KW-1185">Reference proteome</keyword>
<dbReference type="Pfam" id="PF00561">
    <property type="entry name" value="Abhydrolase_1"/>
    <property type="match status" value="1"/>
</dbReference>
<feature type="domain" description="AB hydrolase-1" evidence="1">
    <location>
        <begin position="40"/>
        <end position="189"/>
    </location>
</feature>
<gene>
    <name evidence="2" type="ORF">HZS80_07715</name>
</gene>
<evidence type="ECO:0000259" key="1">
    <source>
        <dbReference type="Pfam" id="PF00561"/>
    </source>
</evidence>
<dbReference type="Proteomes" id="UP000526892">
    <property type="component" value="Unassembled WGS sequence"/>
</dbReference>
<dbReference type="RefSeq" id="WP_179915692.1">
    <property type="nucleotide sequence ID" value="NZ_CAXBPG010000002.1"/>
</dbReference>
<comment type="caution">
    <text evidence="2">The sequence shown here is derived from an EMBL/GenBank/DDBJ whole genome shotgun (WGS) entry which is preliminary data.</text>
</comment>
<dbReference type="InterPro" id="IPR000073">
    <property type="entry name" value="AB_hydrolase_1"/>
</dbReference>
<dbReference type="PANTHER" id="PTHR43689:SF8">
    <property type="entry name" value="ALPHA_BETA-HYDROLASES SUPERFAMILY PROTEIN"/>
    <property type="match status" value="1"/>
</dbReference>
<accession>A0A7Z0LS79</accession>
<protein>
    <submittedName>
        <fullName evidence="2">Alpha/beta hydrolase</fullName>
    </submittedName>
</protein>
<dbReference type="EMBL" id="JACCDE010000009">
    <property type="protein sequence ID" value="NYS77601.1"/>
    <property type="molecule type" value="Genomic_DNA"/>
</dbReference>
<dbReference type="InterPro" id="IPR029058">
    <property type="entry name" value="AB_hydrolase_fold"/>
</dbReference>
<dbReference type="Gene3D" id="3.40.50.1820">
    <property type="entry name" value="alpha/beta hydrolase"/>
    <property type="match status" value="1"/>
</dbReference>
<dbReference type="AlphaFoldDB" id="A0A7Z0LS79"/>
<dbReference type="SUPFAM" id="SSF53474">
    <property type="entry name" value="alpha/beta-Hydrolases"/>
    <property type="match status" value="1"/>
</dbReference>
<proteinExistence type="predicted"/>
<evidence type="ECO:0000313" key="2">
    <source>
        <dbReference type="EMBL" id="NYS77601.1"/>
    </source>
</evidence>